<keyword evidence="3" id="KW-1185">Reference proteome</keyword>
<reference evidence="2" key="1">
    <citation type="journal article" date="2014" name="Int. J. Syst. Evol. Microbiol.">
        <title>Complete genome sequence of Corynebacterium casei LMG S-19264T (=DSM 44701T), isolated from a smear-ripened cheese.</title>
        <authorList>
            <consortium name="US DOE Joint Genome Institute (JGI-PGF)"/>
            <person name="Walter F."/>
            <person name="Albersmeier A."/>
            <person name="Kalinowski J."/>
            <person name="Ruckert C."/>
        </authorList>
    </citation>
    <scope>NUCLEOTIDE SEQUENCE</scope>
    <source>
        <strain evidence="2">CGMCC 4.7312</strain>
    </source>
</reference>
<evidence type="ECO:0000313" key="3">
    <source>
        <dbReference type="Proteomes" id="UP000608890"/>
    </source>
</evidence>
<sequence length="190" mass="20918">MRPAVAINAYRSYAAEQRAEPDRLGHRIRWHLSRRELNLARASLAAVAADHHVRVINPLLDGRFLTALTATAGHLQATNRAELLARIAGDDLPAVVTAPRRKAVFLEVFLRGHTREFVTGRDGSGVDTDLVDPLASRQAWSRWPVPRRTAALAQHLWLAIRSTPMAGPPSGPADGPTTAEARRNKLLRRS</sequence>
<feature type="region of interest" description="Disordered" evidence="1">
    <location>
        <begin position="163"/>
        <end position="190"/>
    </location>
</feature>
<comment type="caution">
    <text evidence="2">The sequence shown here is derived from an EMBL/GenBank/DDBJ whole genome shotgun (WGS) entry which is preliminary data.</text>
</comment>
<dbReference type="AlphaFoldDB" id="A0A917U2S9"/>
<dbReference type="EMBL" id="BMNB01000022">
    <property type="protein sequence ID" value="GGM53275.1"/>
    <property type="molecule type" value="Genomic_DNA"/>
</dbReference>
<organism evidence="2 3">
    <name type="scientific">Micromonospora sonchi</name>
    <dbReference type="NCBI Taxonomy" id="1763543"/>
    <lineage>
        <taxon>Bacteria</taxon>
        <taxon>Bacillati</taxon>
        <taxon>Actinomycetota</taxon>
        <taxon>Actinomycetes</taxon>
        <taxon>Micromonosporales</taxon>
        <taxon>Micromonosporaceae</taxon>
        <taxon>Micromonospora</taxon>
    </lineage>
</organism>
<accession>A0A917U2S9</accession>
<reference evidence="2" key="2">
    <citation type="submission" date="2020-09" db="EMBL/GenBank/DDBJ databases">
        <authorList>
            <person name="Sun Q."/>
            <person name="Zhou Y."/>
        </authorList>
    </citation>
    <scope>NUCLEOTIDE SEQUENCE</scope>
    <source>
        <strain evidence="2">CGMCC 4.7312</strain>
    </source>
</reference>
<gene>
    <name evidence="2" type="ORF">GCM10011608_42690</name>
</gene>
<protein>
    <submittedName>
        <fullName evidence="2">Uncharacterized protein</fullName>
    </submittedName>
</protein>
<evidence type="ECO:0000256" key="1">
    <source>
        <dbReference type="SAM" id="MobiDB-lite"/>
    </source>
</evidence>
<evidence type="ECO:0000313" key="2">
    <source>
        <dbReference type="EMBL" id="GGM53275.1"/>
    </source>
</evidence>
<dbReference type="Proteomes" id="UP000608890">
    <property type="component" value="Unassembled WGS sequence"/>
</dbReference>
<name>A0A917U2S9_9ACTN</name>
<dbReference type="RefSeq" id="WP_189047089.1">
    <property type="nucleotide sequence ID" value="NZ_BMNB01000022.1"/>
</dbReference>
<proteinExistence type="predicted"/>